<dbReference type="RefSeq" id="XP_001434651.1">
    <property type="nucleotide sequence ID" value="XM_001434614.1"/>
</dbReference>
<evidence type="ECO:0000313" key="1">
    <source>
        <dbReference type="EMBL" id="CAK67254.1"/>
    </source>
</evidence>
<organism evidence="1 2">
    <name type="scientific">Paramecium tetraurelia</name>
    <dbReference type="NCBI Taxonomy" id="5888"/>
    <lineage>
        <taxon>Eukaryota</taxon>
        <taxon>Sar</taxon>
        <taxon>Alveolata</taxon>
        <taxon>Ciliophora</taxon>
        <taxon>Intramacronucleata</taxon>
        <taxon>Oligohymenophorea</taxon>
        <taxon>Peniculida</taxon>
        <taxon>Parameciidae</taxon>
        <taxon>Paramecium</taxon>
    </lineage>
</organism>
<dbReference type="GeneID" id="5020436"/>
<dbReference type="InParanoid" id="A0C8Y7"/>
<reference evidence="1 2" key="1">
    <citation type="journal article" date="2006" name="Nature">
        <title>Global trends of whole-genome duplications revealed by the ciliate Paramecium tetraurelia.</title>
        <authorList>
            <consortium name="Genoscope"/>
            <person name="Aury J.-M."/>
            <person name="Jaillon O."/>
            <person name="Duret L."/>
            <person name="Noel B."/>
            <person name="Jubin C."/>
            <person name="Porcel B.M."/>
            <person name="Segurens B."/>
            <person name="Daubin V."/>
            <person name="Anthouard V."/>
            <person name="Aiach N."/>
            <person name="Arnaiz O."/>
            <person name="Billaut A."/>
            <person name="Beisson J."/>
            <person name="Blanc I."/>
            <person name="Bouhouche K."/>
            <person name="Camara F."/>
            <person name="Duharcourt S."/>
            <person name="Guigo R."/>
            <person name="Gogendeau D."/>
            <person name="Katinka M."/>
            <person name="Keller A.-M."/>
            <person name="Kissmehl R."/>
            <person name="Klotz C."/>
            <person name="Koll F."/>
            <person name="Le Moue A."/>
            <person name="Lepere C."/>
            <person name="Malinsky S."/>
            <person name="Nowacki M."/>
            <person name="Nowak J.K."/>
            <person name="Plattner H."/>
            <person name="Poulain J."/>
            <person name="Ruiz F."/>
            <person name="Serrano V."/>
            <person name="Zagulski M."/>
            <person name="Dessen P."/>
            <person name="Betermier M."/>
            <person name="Weissenbach J."/>
            <person name="Scarpelli C."/>
            <person name="Schachter V."/>
            <person name="Sperling L."/>
            <person name="Meyer E."/>
            <person name="Cohen J."/>
            <person name="Wincker P."/>
        </authorList>
    </citation>
    <scope>NUCLEOTIDE SEQUENCE [LARGE SCALE GENOMIC DNA]</scope>
    <source>
        <strain evidence="1 2">Stock d4-2</strain>
    </source>
</reference>
<proteinExistence type="predicted"/>
<dbReference type="AlphaFoldDB" id="A0C8Y7"/>
<name>A0C8Y7_PARTE</name>
<accession>A0C8Y7</accession>
<dbReference type="Proteomes" id="UP000000600">
    <property type="component" value="Unassembled WGS sequence"/>
</dbReference>
<gene>
    <name evidence="1" type="ORF">GSPATT00036390001</name>
</gene>
<dbReference type="EMBL" id="CT868051">
    <property type="protein sequence ID" value="CAK67254.1"/>
    <property type="molecule type" value="Genomic_DNA"/>
</dbReference>
<keyword evidence="2" id="KW-1185">Reference proteome</keyword>
<evidence type="ECO:0000313" key="2">
    <source>
        <dbReference type="Proteomes" id="UP000000600"/>
    </source>
</evidence>
<dbReference type="HOGENOM" id="CLU_2351158_0_0_1"/>
<sequence>MLFSSLKSMLWGIQKGHYQFVLKLDQLISIQKDEGIAQTMPKHQSFVFILDILVSTIYSQDSLLSPSNPYLFWSFQFQSSYASLCQPLKRKIKSYLR</sequence>
<dbReference type="KEGG" id="ptm:GSPATT00036390001"/>
<protein>
    <submittedName>
        <fullName evidence="1">Uncharacterized protein</fullName>
    </submittedName>
</protein>